<comment type="similarity">
    <text evidence="1">Belongs to the peptidase C1 family.</text>
</comment>
<dbReference type="InterPro" id="IPR025661">
    <property type="entry name" value="Pept_asp_AS"/>
</dbReference>
<dbReference type="PROSITE" id="PS00139">
    <property type="entry name" value="THIOL_PROTEASE_CYS"/>
    <property type="match status" value="1"/>
</dbReference>
<keyword evidence="4" id="KW-0812">Transmembrane</keyword>
<dbReference type="GO" id="GO:0008234">
    <property type="term" value="F:cysteine-type peptidase activity"/>
    <property type="evidence" value="ECO:0007669"/>
    <property type="project" value="InterPro"/>
</dbReference>
<dbReference type="EMBL" id="CAJZBQ010000039">
    <property type="protein sequence ID" value="CAG9325970.1"/>
    <property type="molecule type" value="Genomic_DNA"/>
</dbReference>
<dbReference type="InterPro" id="IPR000668">
    <property type="entry name" value="Peptidase_C1A_C"/>
</dbReference>
<dbReference type="GO" id="GO:0006508">
    <property type="term" value="P:proteolysis"/>
    <property type="evidence" value="ECO:0007669"/>
    <property type="project" value="InterPro"/>
</dbReference>
<reference evidence="7" key="1">
    <citation type="submission" date="2021-09" db="EMBL/GenBank/DDBJ databases">
        <authorList>
            <consortium name="AG Swart"/>
            <person name="Singh M."/>
            <person name="Singh A."/>
            <person name="Seah K."/>
            <person name="Emmerich C."/>
        </authorList>
    </citation>
    <scope>NUCLEOTIDE SEQUENCE</scope>
    <source>
        <strain evidence="7">ATCC30299</strain>
    </source>
</reference>
<feature type="domain" description="Peptidase C1A papain C-terminal" evidence="5">
    <location>
        <begin position="143"/>
        <end position="356"/>
    </location>
</feature>
<feature type="transmembrane region" description="Helical" evidence="4">
    <location>
        <begin position="18"/>
        <end position="37"/>
    </location>
</feature>
<dbReference type="Gene3D" id="3.90.70.10">
    <property type="entry name" value="Cysteine proteinases"/>
    <property type="match status" value="1"/>
</dbReference>
<evidence type="ECO:0000256" key="3">
    <source>
        <dbReference type="ARBA" id="ARBA00023157"/>
    </source>
</evidence>
<proteinExistence type="inferred from homology"/>
<dbReference type="PROSITE" id="PS00640">
    <property type="entry name" value="THIOL_PROTEASE_ASN"/>
    <property type="match status" value="1"/>
</dbReference>
<dbReference type="CDD" id="cd02248">
    <property type="entry name" value="Peptidase_C1A"/>
    <property type="match status" value="1"/>
</dbReference>
<dbReference type="SUPFAM" id="SSF54001">
    <property type="entry name" value="Cysteine proteinases"/>
    <property type="match status" value="1"/>
</dbReference>
<accession>A0AAU9JK08</accession>
<comment type="caution">
    <text evidence="7">The sequence shown here is derived from an EMBL/GenBank/DDBJ whole genome shotgun (WGS) entry which is preliminary data.</text>
</comment>
<name>A0AAU9JK08_9CILI</name>
<sequence>MDGFYLISKSESPKKNTVLAGFAILGLAALVGLFMIVNTPNHESTILSQYKTEEQEFTDYMIKFNKNYNTDEEYLKRFKIFRENSAFIRVHNSLDKDWTLGINQFVDMTLDEFREIYLSNEITVPEEEETEDFHREHYENVEAPTSIDWRSKGAVQGVKYQGQCGGCWSFSTVSAVESSWFIAGHGLPDLSEQQLLDCGGPFGNYGCAGGNIVYGFSYVQKYGLTSESIYPYQAATKTCNTSKQSQKIASIKYVVKVTANDPNALMAAVAVAPVSIGAQADQAAWMYYKGGIVTGSCGIVLNHAVNIVGYNNGNNPPYWIVRNSWGSWWGENGYIRIAISGGNGICGVNMMPMYPVS</sequence>
<dbReference type="PANTHER" id="PTHR12411">
    <property type="entry name" value="CYSTEINE PROTEASE FAMILY C1-RELATED"/>
    <property type="match status" value="1"/>
</dbReference>
<keyword evidence="8" id="KW-1185">Reference proteome</keyword>
<dbReference type="AlphaFoldDB" id="A0AAU9JK08"/>
<dbReference type="SMART" id="SM00848">
    <property type="entry name" value="Inhibitor_I29"/>
    <property type="match status" value="1"/>
</dbReference>
<gene>
    <name evidence="7" type="ORF">BSTOLATCC_MIC39750</name>
</gene>
<evidence type="ECO:0008006" key="9">
    <source>
        <dbReference type="Google" id="ProtNLM"/>
    </source>
</evidence>
<evidence type="ECO:0000259" key="6">
    <source>
        <dbReference type="SMART" id="SM00848"/>
    </source>
</evidence>
<evidence type="ECO:0000256" key="1">
    <source>
        <dbReference type="ARBA" id="ARBA00008455"/>
    </source>
</evidence>
<dbReference type="PRINTS" id="PR00705">
    <property type="entry name" value="PAPAIN"/>
</dbReference>
<dbReference type="SMART" id="SM00645">
    <property type="entry name" value="Pept_C1"/>
    <property type="match status" value="1"/>
</dbReference>
<dbReference type="InterPro" id="IPR025660">
    <property type="entry name" value="Pept_his_AS"/>
</dbReference>
<dbReference type="InterPro" id="IPR013201">
    <property type="entry name" value="Prot_inhib_I29"/>
</dbReference>
<keyword evidence="2" id="KW-0865">Zymogen</keyword>
<evidence type="ECO:0000256" key="4">
    <source>
        <dbReference type="SAM" id="Phobius"/>
    </source>
</evidence>
<feature type="domain" description="Cathepsin propeptide inhibitor" evidence="6">
    <location>
        <begin position="57"/>
        <end position="113"/>
    </location>
</feature>
<evidence type="ECO:0000313" key="7">
    <source>
        <dbReference type="EMBL" id="CAG9325970.1"/>
    </source>
</evidence>
<dbReference type="Pfam" id="PF08246">
    <property type="entry name" value="Inhibitor_I29"/>
    <property type="match status" value="1"/>
</dbReference>
<dbReference type="InterPro" id="IPR000169">
    <property type="entry name" value="Pept_cys_AS"/>
</dbReference>
<dbReference type="InterPro" id="IPR038765">
    <property type="entry name" value="Papain-like_cys_pep_sf"/>
</dbReference>
<keyword evidence="4" id="KW-0472">Membrane</keyword>
<dbReference type="PROSITE" id="PS00639">
    <property type="entry name" value="THIOL_PROTEASE_HIS"/>
    <property type="match status" value="1"/>
</dbReference>
<dbReference type="InterPro" id="IPR013128">
    <property type="entry name" value="Peptidase_C1A"/>
</dbReference>
<dbReference type="Pfam" id="PF00112">
    <property type="entry name" value="Peptidase_C1"/>
    <property type="match status" value="1"/>
</dbReference>
<keyword evidence="4" id="KW-1133">Transmembrane helix</keyword>
<evidence type="ECO:0000259" key="5">
    <source>
        <dbReference type="SMART" id="SM00645"/>
    </source>
</evidence>
<organism evidence="7 8">
    <name type="scientific">Blepharisma stoltei</name>
    <dbReference type="NCBI Taxonomy" id="1481888"/>
    <lineage>
        <taxon>Eukaryota</taxon>
        <taxon>Sar</taxon>
        <taxon>Alveolata</taxon>
        <taxon>Ciliophora</taxon>
        <taxon>Postciliodesmatophora</taxon>
        <taxon>Heterotrichea</taxon>
        <taxon>Heterotrichida</taxon>
        <taxon>Blepharismidae</taxon>
        <taxon>Blepharisma</taxon>
    </lineage>
</organism>
<keyword evidence="3" id="KW-1015">Disulfide bond</keyword>
<dbReference type="FunFam" id="3.90.70.10:FF:000332">
    <property type="entry name" value="Cathepsin L1"/>
    <property type="match status" value="1"/>
</dbReference>
<dbReference type="InterPro" id="IPR039417">
    <property type="entry name" value="Peptidase_C1A_papain-like"/>
</dbReference>
<evidence type="ECO:0000313" key="8">
    <source>
        <dbReference type="Proteomes" id="UP001162131"/>
    </source>
</evidence>
<dbReference type="Proteomes" id="UP001162131">
    <property type="component" value="Unassembled WGS sequence"/>
</dbReference>
<protein>
    <recommendedName>
        <fullName evidence="9">Cysteine protease</fullName>
    </recommendedName>
</protein>
<evidence type="ECO:0000256" key="2">
    <source>
        <dbReference type="ARBA" id="ARBA00023145"/>
    </source>
</evidence>